<organism evidence="6 7">
    <name type="scientific">Tistrella mobilis</name>
    <dbReference type="NCBI Taxonomy" id="171437"/>
    <lineage>
        <taxon>Bacteria</taxon>
        <taxon>Pseudomonadati</taxon>
        <taxon>Pseudomonadota</taxon>
        <taxon>Alphaproteobacteria</taxon>
        <taxon>Geminicoccales</taxon>
        <taxon>Geminicoccaceae</taxon>
        <taxon>Tistrella</taxon>
    </lineage>
</organism>
<evidence type="ECO:0000313" key="7">
    <source>
        <dbReference type="Proteomes" id="UP000075787"/>
    </source>
</evidence>
<dbReference type="PANTHER" id="PTHR43123:SF1">
    <property type="entry name" value="POLYSACCHARIDE DEACETYLASE-RELATED"/>
    <property type="match status" value="1"/>
</dbReference>
<dbReference type="SUPFAM" id="SSF88713">
    <property type="entry name" value="Glycoside hydrolase/deacetylase"/>
    <property type="match status" value="1"/>
</dbReference>
<dbReference type="GO" id="GO:0005975">
    <property type="term" value="P:carbohydrate metabolic process"/>
    <property type="evidence" value="ECO:0007669"/>
    <property type="project" value="InterPro"/>
</dbReference>
<gene>
    <name evidence="6" type="ORF">AUP44_09175</name>
</gene>
<dbReference type="Proteomes" id="UP000075787">
    <property type="component" value="Unassembled WGS sequence"/>
</dbReference>
<evidence type="ECO:0000313" key="6">
    <source>
        <dbReference type="EMBL" id="KYO51408.1"/>
    </source>
</evidence>
<dbReference type="GeneID" id="97239783"/>
<comment type="similarity">
    <text evidence="2">Belongs to the polysaccharide deacetylase family.</text>
</comment>
<dbReference type="Gene3D" id="3.20.20.370">
    <property type="entry name" value="Glycoside hydrolase/deacetylase"/>
    <property type="match status" value="1"/>
</dbReference>
<sequence>MSFRWPNGARLAMSIVVNVEEGAEMSIARGDKGPEPVDELGVSLKIPIRNYGNESNYDYGIRAGAPRVLKLLDRYGFKVTFTAAATALEQAPELAKAIAEGGHEACSHGWRWIHQFSYGEERERDFVKKAIASIEATTGTRPHGWLSRYMHTPFLRKTLAEEGFVYHMDDYSDDVPRWDVVETARGPKPIVIMPYALDTNDMKFWLAPGYTPQQWLDYAIATFDQLYEEGADAPRMMSLGLHLRIIGRPGRIWALDRFMAHVASRPDVWVTSRLDMARHFAAEVPPPV</sequence>
<comment type="function">
    <text evidence="1">Is involved in generating a small heat-stable compound (Nod), an acylated oligomer of N-acetylglucosamine, that stimulates mitosis in various plant protoplasts.</text>
</comment>
<evidence type="ECO:0000259" key="5">
    <source>
        <dbReference type="PROSITE" id="PS51677"/>
    </source>
</evidence>
<dbReference type="RefSeq" id="WP_062766356.1">
    <property type="nucleotide sequence ID" value="NZ_CP121043.1"/>
</dbReference>
<dbReference type="InterPro" id="IPR002509">
    <property type="entry name" value="NODB_dom"/>
</dbReference>
<dbReference type="GO" id="GO:0016810">
    <property type="term" value="F:hydrolase activity, acting on carbon-nitrogen (but not peptide) bonds"/>
    <property type="evidence" value="ECO:0007669"/>
    <property type="project" value="InterPro"/>
</dbReference>
<comment type="caution">
    <text evidence="6">The sequence shown here is derived from an EMBL/GenBank/DDBJ whole genome shotgun (WGS) entry which is preliminary data.</text>
</comment>
<feature type="domain" description="NodB homology" evidence="5">
    <location>
        <begin position="51"/>
        <end position="271"/>
    </location>
</feature>
<name>A0A162KJ71_9PROT</name>
<evidence type="ECO:0000256" key="1">
    <source>
        <dbReference type="ARBA" id="ARBA00003236"/>
    </source>
</evidence>
<proteinExistence type="inferred from homology"/>
<protein>
    <recommendedName>
        <fullName evidence="3">Chitooligosaccharide deacetylase</fullName>
    </recommendedName>
    <alternativeName>
        <fullName evidence="4">Nodulation protein B</fullName>
    </alternativeName>
</protein>
<dbReference type="EMBL" id="LPZR01000174">
    <property type="protein sequence ID" value="KYO51408.1"/>
    <property type="molecule type" value="Genomic_DNA"/>
</dbReference>
<dbReference type="Pfam" id="PF01522">
    <property type="entry name" value="Polysacc_deac_1"/>
    <property type="match status" value="1"/>
</dbReference>
<dbReference type="InterPro" id="IPR011330">
    <property type="entry name" value="Glyco_hydro/deAcase_b/a-brl"/>
</dbReference>
<evidence type="ECO:0000256" key="3">
    <source>
        <dbReference type="ARBA" id="ARBA00020071"/>
    </source>
</evidence>
<dbReference type="AlphaFoldDB" id="A0A162KJ71"/>
<reference evidence="6 7" key="1">
    <citation type="submission" date="2015-12" db="EMBL/GenBank/DDBJ databases">
        <title>Genome sequence of Tistrella mobilis MCCC 1A02139.</title>
        <authorList>
            <person name="Lu L."/>
            <person name="Lai Q."/>
            <person name="Shao Z."/>
            <person name="Qian P."/>
        </authorList>
    </citation>
    <scope>NUCLEOTIDE SEQUENCE [LARGE SCALE GENOMIC DNA]</scope>
    <source>
        <strain evidence="6 7">MCCC 1A02139</strain>
    </source>
</reference>
<evidence type="ECO:0000256" key="2">
    <source>
        <dbReference type="ARBA" id="ARBA00010973"/>
    </source>
</evidence>
<dbReference type="PROSITE" id="PS51677">
    <property type="entry name" value="NODB"/>
    <property type="match status" value="1"/>
</dbReference>
<dbReference type="PANTHER" id="PTHR43123">
    <property type="entry name" value="POLYSACCHARIDE DEACETYLASE-RELATED"/>
    <property type="match status" value="1"/>
</dbReference>
<dbReference type="OrthoDB" id="9787041at2"/>
<evidence type="ECO:0000256" key="4">
    <source>
        <dbReference type="ARBA" id="ARBA00032976"/>
    </source>
</evidence>
<accession>A0A162KJ71</accession>